<dbReference type="EC" id="2.7.7.7" evidence="2"/>
<keyword evidence="11" id="KW-1185">Reference proteome</keyword>
<dbReference type="GO" id="GO:0006260">
    <property type="term" value="P:DNA replication"/>
    <property type="evidence" value="ECO:0007669"/>
    <property type="project" value="UniProtKB-KW"/>
</dbReference>
<evidence type="ECO:0000256" key="5">
    <source>
        <dbReference type="ARBA" id="ARBA00022705"/>
    </source>
</evidence>
<reference evidence="10" key="1">
    <citation type="submission" date="2013-04" db="EMBL/GenBank/DDBJ databases">
        <authorList>
            <person name="Qu J."/>
            <person name="Murali S.C."/>
            <person name="Bandaranaike D."/>
            <person name="Bellair M."/>
            <person name="Blankenburg K."/>
            <person name="Chao H."/>
            <person name="Dinh H."/>
            <person name="Doddapaneni H."/>
            <person name="Downs B."/>
            <person name="Dugan-Rocha S."/>
            <person name="Elkadiri S."/>
            <person name="Gnanaolivu R.D."/>
            <person name="Hernandez B."/>
            <person name="Javaid M."/>
            <person name="Jayaseelan J.C."/>
            <person name="Lee S."/>
            <person name="Li M."/>
            <person name="Ming W."/>
            <person name="Munidasa M."/>
            <person name="Muniz J."/>
            <person name="Nguyen L."/>
            <person name="Ongeri F."/>
            <person name="Osuji N."/>
            <person name="Pu L.-L."/>
            <person name="Puazo M."/>
            <person name="Qu C."/>
            <person name="Quiroz J."/>
            <person name="Raj R."/>
            <person name="Weissenberger G."/>
            <person name="Xin Y."/>
            <person name="Zou X."/>
            <person name="Han Y."/>
            <person name="Richards S."/>
            <person name="Worley K."/>
            <person name="Muzny D."/>
            <person name="Gibbs R."/>
        </authorList>
    </citation>
    <scope>NUCLEOTIDE SEQUENCE</scope>
    <source>
        <strain evidence="10">Sampled in the wild</strain>
    </source>
</reference>
<sequence length="120" mass="14277">MLKHTKIELELLTDYDMILMIEKDILDQYYAPPGKKHKKLLTTLKDKMKYTIHYVNLKQALSLGLQLKKVHRVIEFSQSPWLKSYIYLNTDRRKVASNDFEKDFYKLMNNAGFGKTCEKE</sequence>
<evidence type="ECO:0000313" key="10">
    <source>
        <dbReference type="EMBL" id="KAG8239537.1"/>
    </source>
</evidence>
<evidence type="ECO:0000256" key="2">
    <source>
        <dbReference type="ARBA" id="ARBA00012417"/>
    </source>
</evidence>
<dbReference type="InterPro" id="IPR043502">
    <property type="entry name" value="DNA/RNA_pol_sf"/>
</dbReference>
<accession>A0A8K0KQU0</accession>
<dbReference type="GO" id="GO:0003887">
    <property type="term" value="F:DNA-directed DNA polymerase activity"/>
    <property type="evidence" value="ECO:0007669"/>
    <property type="project" value="UniProtKB-KW"/>
</dbReference>
<evidence type="ECO:0000256" key="1">
    <source>
        <dbReference type="ARBA" id="ARBA00005755"/>
    </source>
</evidence>
<gene>
    <name evidence="10" type="ORF">J437_LFUL018375</name>
</gene>
<dbReference type="InterPro" id="IPR004868">
    <property type="entry name" value="DNA-dir_DNA_pol_B_mt/vir"/>
</dbReference>
<comment type="catalytic activity">
    <reaction evidence="8">
        <text>DNA(n) + a 2'-deoxyribonucleoside 5'-triphosphate = DNA(n+1) + diphosphate</text>
        <dbReference type="Rhea" id="RHEA:22508"/>
        <dbReference type="Rhea" id="RHEA-COMP:17339"/>
        <dbReference type="Rhea" id="RHEA-COMP:17340"/>
        <dbReference type="ChEBI" id="CHEBI:33019"/>
        <dbReference type="ChEBI" id="CHEBI:61560"/>
        <dbReference type="ChEBI" id="CHEBI:173112"/>
        <dbReference type="EC" id="2.7.7.7"/>
    </reaction>
</comment>
<evidence type="ECO:0000256" key="7">
    <source>
        <dbReference type="ARBA" id="ARBA00023125"/>
    </source>
</evidence>
<evidence type="ECO:0000259" key="9">
    <source>
        <dbReference type="Pfam" id="PF03175"/>
    </source>
</evidence>
<keyword evidence="4" id="KW-0548">Nucleotidyltransferase</keyword>
<organism evidence="10 11">
    <name type="scientific">Ladona fulva</name>
    <name type="common">Scarce chaser dragonfly</name>
    <name type="synonym">Libellula fulva</name>
    <dbReference type="NCBI Taxonomy" id="123851"/>
    <lineage>
        <taxon>Eukaryota</taxon>
        <taxon>Metazoa</taxon>
        <taxon>Ecdysozoa</taxon>
        <taxon>Arthropoda</taxon>
        <taxon>Hexapoda</taxon>
        <taxon>Insecta</taxon>
        <taxon>Pterygota</taxon>
        <taxon>Palaeoptera</taxon>
        <taxon>Odonata</taxon>
        <taxon>Epiprocta</taxon>
        <taxon>Anisoptera</taxon>
        <taxon>Libelluloidea</taxon>
        <taxon>Libellulidae</taxon>
        <taxon>Ladona</taxon>
    </lineage>
</organism>
<keyword evidence="5" id="KW-0235">DNA replication</keyword>
<dbReference type="GO" id="GO:0003677">
    <property type="term" value="F:DNA binding"/>
    <property type="evidence" value="ECO:0007669"/>
    <property type="project" value="UniProtKB-KW"/>
</dbReference>
<dbReference type="Proteomes" id="UP000792457">
    <property type="component" value="Unassembled WGS sequence"/>
</dbReference>
<comment type="caution">
    <text evidence="10">The sequence shown here is derived from an EMBL/GenBank/DDBJ whole genome shotgun (WGS) entry which is preliminary data.</text>
</comment>
<evidence type="ECO:0000313" key="11">
    <source>
        <dbReference type="Proteomes" id="UP000792457"/>
    </source>
</evidence>
<keyword evidence="6" id="KW-0239">DNA-directed DNA polymerase</keyword>
<evidence type="ECO:0000256" key="8">
    <source>
        <dbReference type="ARBA" id="ARBA00049244"/>
    </source>
</evidence>
<dbReference type="Pfam" id="PF03175">
    <property type="entry name" value="DNA_pol_B_2"/>
    <property type="match status" value="1"/>
</dbReference>
<dbReference type="AlphaFoldDB" id="A0A8K0KQU0"/>
<protein>
    <recommendedName>
        <fullName evidence="2">DNA-directed DNA polymerase</fullName>
        <ecNumber evidence="2">2.7.7.7</ecNumber>
    </recommendedName>
</protein>
<dbReference type="EMBL" id="KZ309694">
    <property type="protein sequence ID" value="KAG8239537.1"/>
    <property type="molecule type" value="Genomic_DNA"/>
</dbReference>
<comment type="similarity">
    <text evidence="1">Belongs to the DNA polymerase type-B family.</text>
</comment>
<name>A0A8K0KQU0_LADFU</name>
<keyword evidence="3" id="KW-0808">Transferase</keyword>
<evidence type="ECO:0000256" key="4">
    <source>
        <dbReference type="ARBA" id="ARBA00022695"/>
    </source>
</evidence>
<keyword evidence="7" id="KW-0238">DNA-binding</keyword>
<feature type="domain" description="DNA-directed DNA polymerase family B mitochondria/virus" evidence="9">
    <location>
        <begin position="27"/>
        <end position="116"/>
    </location>
</feature>
<dbReference type="OrthoDB" id="6621203at2759"/>
<evidence type="ECO:0000256" key="3">
    <source>
        <dbReference type="ARBA" id="ARBA00022679"/>
    </source>
</evidence>
<reference evidence="10" key="2">
    <citation type="submission" date="2017-10" db="EMBL/GenBank/DDBJ databases">
        <title>Ladona fulva Genome sequencing and assembly.</title>
        <authorList>
            <person name="Murali S."/>
            <person name="Richards S."/>
            <person name="Bandaranaike D."/>
            <person name="Bellair M."/>
            <person name="Blankenburg K."/>
            <person name="Chao H."/>
            <person name="Dinh H."/>
            <person name="Doddapaneni H."/>
            <person name="Dugan-Rocha S."/>
            <person name="Elkadiri S."/>
            <person name="Gnanaolivu R."/>
            <person name="Hernandez B."/>
            <person name="Skinner E."/>
            <person name="Javaid M."/>
            <person name="Lee S."/>
            <person name="Li M."/>
            <person name="Ming W."/>
            <person name="Munidasa M."/>
            <person name="Muniz J."/>
            <person name="Nguyen L."/>
            <person name="Hughes D."/>
            <person name="Osuji N."/>
            <person name="Pu L.-L."/>
            <person name="Puazo M."/>
            <person name="Qu C."/>
            <person name="Quiroz J."/>
            <person name="Raj R."/>
            <person name="Weissenberger G."/>
            <person name="Xin Y."/>
            <person name="Zou X."/>
            <person name="Han Y."/>
            <person name="Worley K."/>
            <person name="Muzny D."/>
            <person name="Gibbs R."/>
        </authorList>
    </citation>
    <scope>NUCLEOTIDE SEQUENCE</scope>
    <source>
        <strain evidence="10">Sampled in the wild</strain>
    </source>
</reference>
<proteinExistence type="inferred from homology"/>
<dbReference type="SUPFAM" id="SSF56672">
    <property type="entry name" value="DNA/RNA polymerases"/>
    <property type="match status" value="1"/>
</dbReference>
<dbReference type="GO" id="GO:0000166">
    <property type="term" value="F:nucleotide binding"/>
    <property type="evidence" value="ECO:0007669"/>
    <property type="project" value="InterPro"/>
</dbReference>
<evidence type="ECO:0000256" key="6">
    <source>
        <dbReference type="ARBA" id="ARBA00022932"/>
    </source>
</evidence>